<sequence length="95" mass="9660">MVTSGVAVATALFALPLLYTIPRGRMVGPPPSLAAVRPGRPDISAFRRLRVTTGGTGIGNLSARVQALGGHFTAGPHGEGGFELVVEIPGDPAES</sequence>
<dbReference type="Proteomes" id="UP000377595">
    <property type="component" value="Unassembled WGS sequence"/>
</dbReference>
<proteinExistence type="predicted"/>
<protein>
    <submittedName>
        <fullName evidence="1">Uncharacterized protein</fullName>
    </submittedName>
</protein>
<accession>A0A5M3XLL1</accession>
<gene>
    <name evidence="1" type="ORF">Aple_019340</name>
</gene>
<evidence type="ECO:0000313" key="1">
    <source>
        <dbReference type="EMBL" id="GES19038.1"/>
    </source>
</evidence>
<dbReference type="AlphaFoldDB" id="A0A5M3XLL1"/>
<name>A0A5M3XLL1_9ACTN</name>
<keyword evidence="2" id="KW-1185">Reference proteome</keyword>
<reference evidence="1 2" key="1">
    <citation type="submission" date="2019-10" db="EMBL/GenBank/DDBJ databases">
        <title>Whole genome shotgun sequence of Acrocarpospora pleiomorpha NBRC 16267.</title>
        <authorList>
            <person name="Ichikawa N."/>
            <person name="Kimura A."/>
            <person name="Kitahashi Y."/>
            <person name="Komaki H."/>
            <person name="Oguchi A."/>
        </authorList>
    </citation>
    <scope>NUCLEOTIDE SEQUENCE [LARGE SCALE GENOMIC DNA]</scope>
    <source>
        <strain evidence="1 2">NBRC 16267</strain>
    </source>
</reference>
<dbReference type="EMBL" id="BLAF01000010">
    <property type="protein sequence ID" value="GES19038.1"/>
    <property type="molecule type" value="Genomic_DNA"/>
</dbReference>
<organism evidence="1 2">
    <name type="scientific">Acrocarpospora pleiomorpha</name>
    <dbReference type="NCBI Taxonomy" id="90975"/>
    <lineage>
        <taxon>Bacteria</taxon>
        <taxon>Bacillati</taxon>
        <taxon>Actinomycetota</taxon>
        <taxon>Actinomycetes</taxon>
        <taxon>Streptosporangiales</taxon>
        <taxon>Streptosporangiaceae</taxon>
        <taxon>Acrocarpospora</taxon>
    </lineage>
</organism>
<evidence type="ECO:0000313" key="2">
    <source>
        <dbReference type="Proteomes" id="UP000377595"/>
    </source>
</evidence>
<comment type="caution">
    <text evidence="1">The sequence shown here is derived from an EMBL/GenBank/DDBJ whole genome shotgun (WGS) entry which is preliminary data.</text>
</comment>